<sequence>MLMLRGRATRWISDDFPGFVEIEFDDSDGVTHRFEEKAAAVDSGSALRAGSGFPVDVDIACRPHARELRGDTVVDVVDLAPWGTGDTGATYSVARELLSWRSPALYSDLSVRARQAVALATFARWRAAVGLRAAELVTLEDHLWQWMTVDGPDAFRGWYESHHLTGLGPGRPFPDPGRDQVAALGLDERDVRDAVRAIVDITYGGLFGGIESWWSLAELQTVGDFTARHGVPLAPAASFLDSLWIDGDWGRPDADVVARWRAARRESSSGRGLV</sequence>
<gene>
    <name evidence="1" type="ORF">NP048_18935</name>
</gene>
<dbReference type="RefSeq" id="WP_227576868.1">
    <property type="nucleotide sequence ID" value="NZ_CP101987.1"/>
</dbReference>
<organism evidence="1 2">
    <name type="scientific">Cellulomonas xiejunii</name>
    <dbReference type="NCBI Taxonomy" id="2968083"/>
    <lineage>
        <taxon>Bacteria</taxon>
        <taxon>Bacillati</taxon>
        <taxon>Actinomycetota</taxon>
        <taxon>Actinomycetes</taxon>
        <taxon>Micrococcales</taxon>
        <taxon>Cellulomonadaceae</taxon>
        <taxon>Cellulomonas</taxon>
    </lineage>
</organism>
<dbReference type="Proteomes" id="UP001316384">
    <property type="component" value="Chromosome"/>
</dbReference>
<proteinExistence type="predicted"/>
<evidence type="ECO:0000313" key="1">
    <source>
        <dbReference type="EMBL" id="UUI71833.1"/>
    </source>
</evidence>
<name>A0ABY5KPM6_9CELL</name>
<dbReference type="EMBL" id="CP101987">
    <property type="protein sequence ID" value="UUI71833.1"/>
    <property type="molecule type" value="Genomic_DNA"/>
</dbReference>
<evidence type="ECO:0000313" key="2">
    <source>
        <dbReference type="Proteomes" id="UP001316384"/>
    </source>
</evidence>
<accession>A0ABY5KPM6</accession>
<keyword evidence="2" id="KW-1185">Reference proteome</keyword>
<protein>
    <submittedName>
        <fullName evidence="1">Uncharacterized protein</fullName>
    </submittedName>
</protein>
<reference evidence="1 2" key="1">
    <citation type="submission" date="2022-07" db="EMBL/GenBank/DDBJ databases">
        <title>Novel species in genus cellulomonas.</title>
        <authorList>
            <person name="Ye L."/>
        </authorList>
    </citation>
    <scope>NUCLEOTIDE SEQUENCE [LARGE SCALE GENOMIC DNA]</scope>
    <source>
        <strain evidence="2">zg-B89</strain>
    </source>
</reference>